<organism evidence="2">
    <name type="scientific">Solanum chacoense</name>
    <name type="common">Chaco potato</name>
    <dbReference type="NCBI Taxonomy" id="4108"/>
    <lineage>
        <taxon>Eukaryota</taxon>
        <taxon>Viridiplantae</taxon>
        <taxon>Streptophyta</taxon>
        <taxon>Embryophyta</taxon>
        <taxon>Tracheophyta</taxon>
        <taxon>Spermatophyta</taxon>
        <taxon>Magnoliopsida</taxon>
        <taxon>eudicotyledons</taxon>
        <taxon>Gunneridae</taxon>
        <taxon>Pentapetalae</taxon>
        <taxon>asterids</taxon>
        <taxon>lamiids</taxon>
        <taxon>Solanales</taxon>
        <taxon>Solanaceae</taxon>
        <taxon>Solanoideae</taxon>
        <taxon>Solaneae</taxon>
        <taxon>Solanum</taxon>
    </lineage>
</organism>
<dbReference type="EMBL" id="GEDG01013857">
    <property type="protein sequence ID" value="JAP24921.1"/>
    <property type="molecule type" value="Transcribed_RNA"/>
</dbReference>
<dbReference type="PROSITE" id="PS51257">
    <property type="entry name" value="PROKAR_LIPOPROTEIN"/>
    <property type="match status" value="1"/>
</dbReference>
<name>A0A0V0HYG3_SOLCH</name>
<evidence type="ECO:0000256" key="1">
    <source>
        <dbReference type="SAM" id="SignalP"/>
    </source>
</evidence>
<keyword evidence="1" id="KW-0732">Signal</keyword>
<feature type="chain" id="PRO_5012588117" evidence="1">
    <location>
        <begin position="16"/>
        <end position="98"/>
    </location>
</feature>
<sequence>MGLFKKLFFVSCVNASAGCFKTAVSFCKTMAIYLKKSNHLIMPSSQFLISCLEGLLHIDFYGKFFFDHYHCNLVCHGKLFTSFYKVIDLSLSRDLPYK</sequence>
<reference evidence="2" key="1">
    <citation type="submission" date="2015-12" db="EMBL/GenBank/DDBJ databases">
        <title>Gene expression during late stages of embryo sac development: a critical building block for successful pollen-pistil interactions.</title>
        <authorList>
            <person name="Liu Y."/>
            <person name="Joly V."/>
            <person name="Sabar M."/>
            <person name="Matton D.P."/>
        </authorList>
    </citation>
    <scope>NUCLEOTIDE SEQUENCE</scope>
</reference>
<accession>A0A0V0HYG3</accession>
<dbReference type="AlphaFoldDB" id="A0A0V0HYG3"/>
<feature type="signal peptide" evidence="1">
    <location>
        <begin position="1"/>
        <end position="15"/>
    </location>
</feature>
<proteinExistence type="predicted"/>
<protein>
    <submittedName>
        <fullName evidence="2">Putative ovule protein</fullName>
    </submittedName>
</protein>
<evidence type="ECO:0000313" key="2">
    <source>
        <dbReference type="EMBL" id="JAP24921.1"/>
    </source>
</evidence>